<reference evidence="1 2" key="1">
    <citation type="submission" date="2019-07" db="EMBL/GenBank/DDBJ databases">
        <authorList>
            <person name="Hibberd C M."/>
            <person name="Gehrig L. J."/>
            <person name="Chang H.-W."/>
            <person name="Venkatesh S."/>
        </authorList>
    </citation>
    <scope>NUCLEOTIDE SEQUENCE [LARGE SCALE GENOMIC DNA]</scope>
    <source>
        <strain evidence="1">Faecalibacterium_prausnitzii_JG_BgPS064</strain>
    </source>
</reference>
<dbReference type="Proteomes" id="UP000406184">
    <property type="component" value="Unassembled WGS sequence"/>
</dbReference>
<gene>
    <name evidence="1" type="ORF">FPPS064S07_02442</name>
</gene>
<organism evidence="1 2">
    <name type="scientific">Faecalibacterium prausnitzii</name>
    <dbReference type="NCBI Taxonomy" id="853"/>
    <lineage>
        <taxon>Bacteria</taxon>
        <taxon>Bacillati</taxon>
        <taxon>Bacillota</taxon>
        <taxon>Clostridia</taxon>
        <taxon>Eubacteriales</taxon>
        <taxon>Oscillospiraceae</taxon>
        <taxon>Faecalibacterium</taxon>
    </lineage>
</organism>
<accession>A0A564SSV1</accession>
<evidence type="ECO:0008006" key="3">
    <source>
        <dbReference type="Google" id="ProtNLM"/>
    </source>
</evidence>
<dbReference type="InterPro" id="IPR027417">
    <property type="entry name" value="P-loop_NTPase"/>
</dbReference>
<evidence type="ECO:0000313" key="1">
    <source>
        <dbReference type="EMBL" id="VUW98277.1"/>
    </source>
</evidence>
<protein>
    <recommendedName>
        <fullName evidence="3">Translation initiation factor 2</fullName>
    </recommendedName>
</protein>
<keyword evidence="2" id="KW-1185">Reference proteome</keyword>
<evidence type="ECO:0000313" key="2">
    <source>
        <dbReference type="Proteomes" id="UP000406184"/>
    </source>
</evidence>
<proteinExistence type="predicted"/>
<name>A0A564SSV1_9FIRM</name>
<dbReference type="EMBL" id="CABHMY010000087">
    <property type="protein sequence ID" value="VUW98277.1"/>
    <property type="molecule type" value="Genomic_DNA"/>
</dbReference>
<dbReference type="SUPFAM" id="SSF52540">
    <property type="entry name" value="P-loop containing nucleoside triphosphate hydrolases"/>
    <property type="match status" value="1"/>
</dbReference>
<dbReference type="RefSeq" id="WP_158398196.1">
    <property type="nucleotide sequence ID" value="NZ_CABHMY010000087.1"/>
</dbReference>
<sequence length="321" mass="36916">MRGIHEVVVQNNRVQYKFAIRRNLTILRGDSATGKSTLIDLIAQYVRDGENSGVVLRCDKPCIVLTSDLWEIRLSAIKDSIVFIDEDNSFAGTYEFAEKAKNSDNYYVIVMRESLPQLPYSVDEIYTLKNRTKGYGQIKRLYTSFQHIYERNSYGTFEKRPDYVIVEDSHSGYQFFRKVFEDQSIPCISAQGKSNICAEIEKTPVGSNVLIIADGAAFGPEIERTLAQRRKRNVVLFLPESFEWMILSAGLVSDSSVDRILENPADSIESGRYFSWERFFTGLLTEKTRDTYLQYNKRDLNPVYLQDKEKSAILKLLPEQL</sequence>
<dbReference type="AlphaFoldDB" id="A0A564SSV1"/>